<dbReference type="RefSeq" id="WP_071062329.1">
    <property type="nucleotide sequence ID" value="NZ_MAXA01000136.1"/>
</dbReference>
<dbReference type="SUPFAM" id="SSF53756">
    <property type="entry name" value="UDP-Glycosyltransferase/glycogen phosphorylase"/>
    <property type="match status" value="1"/>
</dbReference>
<organism evidence="1 2">
    <name type="scientific">Parafrankia soli</name>
    <dbReference type="NCBI Taxonomy" id="2599596"/>
    <lineage>
        <taxon>Bacteria</taxon>
        <taxon>Bacillati</taxon>
        <taxon>Actinomycetota</taxon>
        <taxon>Actinomycetes</taxon>
        <taxon>Frankiales</taxon>
        <taxon>Frankiaceae</taxon>
        <taxon>Parafrankia</taxon>
    </lineage>
</organism>
<gene>
    <name evidence="1" type="ORF">BBK14_15485</name>
</gene>
<reference evidence="2" key="1">
    <citation type="submission" date="2016-07" db="EMBL/GenBank/DDBJ databases">
        <title>Frankia sp. NRRL B-16219 Genome sequencing.</title>
        <authorList>
            <person name="Ghodhbane-Gtari F."/>
            <person name="Swanson E."/>
            <person name="Gueddou A."/>
            <person name="Louati M."/>
            <person name="Nouioui I."/>
            <person name="Hezbri K."/>
            <person name="Abebe-Akele F."/>
            <person name="Simpson S."/>
            <person name="Morris K."/>
            <person name="Thomas K."/>
            <person name="Gtari M."/>
            <person name="Tisa L.S."/>
        </authorList>
    </citation>
    <scope>NUCLEOTIDE SEQUENCE [LARGE SCALE GENOMIC DNA]</scope>
    <source>
        <strain evidence="2">NRRL B-16219</strain>
    </source>
</reference>
<keyword evidence="2" id="KW-1185">Reference proteome</keyword>
<proteinExistence type="predicted"/>
<evidence type="ECO:0000313" key="2">
    <source>
        <dbReference type="Proteomes" id="UP000179769"/>
    </source>
</evidence>
<accession>A0A1S1QMN2</accession>
<dbReference type="InterPro" id="IPR002213">
    <property type="entry name" value="UDP_glucos_trans"/>
</dbReference>
<dbReference type="GO" id="GO:0008194">
    <property type="term" value="F:UDP-glycosyltransferase activity"/>
    <property type="evidence" value="ECO:0007669"/>
    <property type="project" value="InterPro"/>
</dbReference>
<dbReference type="Proteomes" id="UP000179769">
    <property type="component" value="Unassembled WGS sequence"/>
</dbReference>
<dbReference type="PANTHER" id="PTHR48050">
    <property type="entry name" value="STEROL 3-BETA-GLUCOSYLTRANSFERASE"/>
    <property type="match status" value="1"/>
</dbReference>
<dbReference type="InterPro" id="IPR050426">
    <property type="entry name" value="Glycosyltransferase_28"/>
</dbReference>
<dbReference type="Pfam" id="PF00201">
    <property type="entry name" value="UDPGT"/>
    <property type="match status" value="1"/>
</dbReference>
<dbReference type="GO" id="GO:0017000">
    <property type="term" value="P:antibiotic biosynthetic process"/>
    <property type="evidence" value="ECO:0007669"/>
    <property type="project" value="UniProtKB-ARBA"/>
</dbReference>
<protein>
    <recommendedName>
        <fullName evidence="3">Glycosyl transferase</fullName>
    </recommendedName>
</protein>
<dbReference type="OrthoDB" id="6620093at2"/>
<evidence type="ECO:0008006" key="3">
    <source>
        <dbReference type="Google" id="ProtNLM"/>
    </source>
</evidence>
<dbReference type="EMBL" id="MAXA01000136">
    <property type="protein sequence ID" value="OHV34515.1"/>
    <property type="molecule type" value="Genomic_DNA"/>
</dbReference>
<dbReference type="PANTHER" id="PTHR48050:SF13">
    <property type="entry name" value="STEROL 3-BETA-GLUCOSYLTRANSFERASE UGT80A2"/>
    <property type="match status" value="1"/>
</dbReference>
<name>A0A1S1QMN2_9ACTN</name>
<sequence length="344" mass="37264">MSNTYLFAHTDGGGSVAPELGLARRLVERGHRVTVLAEDSMVPAVAATGAAFRPWRNGLNRPDNQPEHAPYREWEPRSPRTLLREMIRHLIVRPAPGYARDVTDAIDADRPDLVLASFFAFGAMVAAEADGVPFDVLMPNIYPLPAPGLPPFGPGLRPARGPAGRLRDRLVGAMSQRMWDGAALPGLNALRAAYGLEPMAHYQNQPHRARRELVMTSAEFDFPARLPANVRYVGPVLDEPVWAAEPWQPPAGDAPLVLVSMSSTFQNQADNAARVVHHGAGLSVSRAAKPAKIADAVRRVLDDPSYRRSAARLGAALRRDAADGRLIAEVEDLDPGQPQGRHAA</sequence>
<dbReference type="AlphaFoldDB" id="A0A1S1QMN2"/>
<evidence type="ECO:0000313" key="1">
    <source>
        <dbReference type="EMBL" id="OHV34515.1"/>
    </source>
</evidence>
<comment type="caution">
    <text evidence="1">The sequence shown here is derived from an EMBL/GenBank/DDBJ whole genome shotgun (WGS) entry which is preliminary data.</text>
</comment>
<dbReference type="Gene3D" id="3.40.50.2000">
    <property type="entry name" value="Glycogen Phosphorylase B"/>
    <property type="match status" value="2"/>
</dbReference>